<dbReference type="Gene3D" id="3.40.50.970">
    <property type="match status" value="1"/>
</dbReference>
<dbReference type="RefSeq" id="WP_118764075.1">
    <property type="nucleotide sequence ID" value="NZ_CABJCF010000001.1"/>
</dbReference>
<organism evidence="5 6">
    <name type="scientific">Solobacterium moorei</name>
    <dbReference type="NCBI Taxonomy" id="102148"/>
    <lineage>
        <taxon>Bacteria</taxon>
        <taxon>Bacillati</taxon>
        <taxon>Bacillota</taxon>
        <taxon>Erysipelotrichia</taxon>
        <taxon>Erysipelotrichales</taxon>
        <taxon>Erysipelotrichaceae</taxon>
        <taxon>Solobacterium</taxon>
    </lineage>
</organism>
<dbReference type="PANTHER" id="PTHR43825">
    <property type="entry name" value="PYRUVATE DEHYDROGENASE E1 COMPONENT"/>
    <property type="match status" value="1"/>
</dbReference>
<protein>
    <submittedName>
        <fullName evidence="5">Transketolase family protein</fullName>
    </submittedName>
</protein>
<comment type="similarity">
    <text evidence="2">Belongs to the transketolase family.</text>
</comment>
<dbReference type="InterPro" id="IPR005475">
    <property type="entry name" value="Transketolase-like_Pyr-bd"/>
</dbReference>
<evidence type="ECO:0000256" key="3">
    <source>
        <dbReference type="ARBA" id="ARBA00023052"/>
    </source>
</evidence>
<dbReference type="InterPro" id="IPR033248">
    <property type="entry name" value="Transketolase_C"/>
</dbReference>
<evidence type="ECO:0000256" key="2">
    <source>
        <dbReference type="ARBA" id="ARBA00007131"/>
    </source>
</evidence>
<gene>
    <name evidence="5" type="ORF">DWX20_00485</name>
</gene>
<dbReference type="SUPFAM" id="SSF52922">
    <property type="entry name" value="TK C-terminal domain-like"/>
    <property type="match status" value="1"/>
</dbReference>
<dbReference type="InterPro" id="IPR009014">
    <property type="entry name" value="Transketo_C/PFOR_II"/>
</dbReference>
<evidence type="ECO:0000256" key="1">
    <source>
        <dbReference type="ARBA" id="ARBA00001964"/>
    </source>
</evidence>
<evidence type="ECO:0000313" key="6">
    <source>
        <dbReference type="Proteomes" id="UP000284731"/>
    </source>
</evidence>
<dbReference type="Pfam" id="PF02780">
    <property type="entry name" value="Transketolase_C"/>
    <property type="match status" value="1"/>
</dbReference>
<proteinExistence type="inferred from homology"/>
<dbReference type="Proteomes" id="UP000284731">
    <property type="component" value="Unassembled WGS sequence"/>
</dbReference>
<dbReference type="SMART" id="SM00861">
    <property type="entry name" value="Transket_pyr"/>
    <property type="match status" value="1"/>
</dbReference>
<dbReference type="FunFam" id="3.40.50.970:FF:000129">
    <property type="entry name" value="Transketolase"/>
    <property type="match status" value="1"/>
</dbReference>
<evidence type="ECO:0000259" key="4">
    <source>
        <dbReference type="SMART" id="SM00861"/>
    </source>
</evidence>
<dbReference type="Pfam" id="PF02779">
    <property type="entry name" value="Transket_pyr"/>
    <property type="match status" value="1"/>
</dbReference>
<dbReference type="CDD" id="cd07033">
    <property type="entry name" value="TPP_PYR_DXS_TK_like"/>
    <property type="match status" value="1"/>
</dbReference>
<dbReference type="AlphaFoldDB" id="A0A412PHD3"/>
<evidence type="ECO:0000313" key="5">
    <source>
        <dbReference type="EMBL" id="RGT57561.1"/>
    </source>
</evidence>
<keyword evidence="3" id="KW-0786">Thiamine pyrophosphate</keyword>
<accession>A0A412PHD3</accession>
<comment type="caution">
    <text evidence="5">The sequence shown here is derived from an EMBL/GenBank/DDBJ whole genome shotgun (WGS) entry which is preliminary data.</text>
</comment>
<dbReference type="PANTHER" id="PTHR43825:SF1">
    <property type="entry name" value="TRANSKETOLASE-LIKE PYRIMIDINE-BINDING DOMAIN-CONTAINING PROTEIN"/>
    <property type="match status" value="1"/>
</dbReference>
<dbReference type="InterPro" id="IPR029061">
    <property type="entry name" value="THDP-binding"/>
</dbReference>
<reference evidence="5 6" key="1">
    <citation type="submission" date="2018-08" db="EMBL/GenBank/DDBJ databases">
        <title>A genome reference for cultivated species of the human gut microbiota.</title>
        <authorList>
            <person name="Zou Y."/>
            <person name="Xue W."/>
            <person name="Luo G."/>
        </authorList>
    </citation>
    <scope>NUCLEOTIDE SEQUENCE [LARGE SCALE GENOMIC DNA]</scope>
    <source>
        <strain evidence="5 6">AF18-46</strain>
    </source>
</reference>
<feature type="domain" description="Transketolase-like pyrimidine-binding" evidence="4">
    <location>
        <begin position="4"/>
        <end position="170"/>
    </location>
</feature>
<comment type="cofactor">
    <cofactor evidence="1">
        <name>thiamine diphosphate</name>
        <dbReference type="ChEBI" id="CHEBI:58937"/>
    </cofactor>
</comment>
<dbReference type="SUPFAM" id="SSF52518">
    <property type="entry name" value="Thiamin diphosphate-binding fold (THDP-binding)"/>
    <property type="match status" value="1"/>
</dbReference>
<sequence length="309" mass="33654">MNKISNRQAICDVLVEKAKNDNEIIVVCSDSRGSASLTPFANTYPQQFVEVGIAEQNLVGISAGLASCGKKVFCASPAAFLTTRSFEQCKVDVAYSNTNVKLIGISGGVSYGALGMTHHSTQDFAVMASLTGMRVYDPSDRFQTTKLIEALLEDKEPAYIRVSRSATEDVYDENINFELNKANRICEGKDVLIVSCGELLPYAKKAVEQLHSKGISAGLLDMYCIKPYDETTLLEMAKDVRLVVTVEEHGPFGGLGSITATVLSTHLPKKLVMINLPDEHLITGTNHEIFAYYGLDDKGIVEAVEKSLK</sequence>
<dbReference type="InterPro" id="IPR051157">
    <property type="entry name" value="PDH/Transketolase"/>
</dbReference>
<dbReference type="Gene3D" id="3.40.50.920">
    <property type="match status" value="1"/>
</dbReference>
<name>A0A412PHD3_9FIRM</name>
<dbReference type="EMBL" id="QRWX01000001">
    <property type="protein sequence ID" value="RGT57561.1"/>
    <property type="molecule type" value="Genomic_DNA"/>
</dbReference>